<reference evidence="3" key="1">
    <citation type="submission" date="2024-04" db="EMBL/GenBank/DDBJ databases">
        <title>Limosilactobacillus allomucosae sp. nov., a novel species isolated from wild boar faecal samples as a potential probiotics for domestic pigs.</title>
        <authorList>
            <person name="Chen B."/>
        </authorList>
    </citation>
    <scope>NUCLEOTIDE SEQUENCE</scope>
    <source>
        <strain evidence="3">WILCCON 0051</strain>
    </source>
</reference>
<dbReference type="GO" id="GO:0016491">
    <property type="term" value="F:oxidoreductase activity"/>
    <property type="evidence" value="ECO:0007669"/>
    <property type="project" value="UniProtKB-KW"/>
</dbReference>
<feature type="domain" description="Pyrroline-5-carboxylate reductase catalytic N-terminal" evidence="2">
    <location>
        <begin position="31"/>
        <end position="73"/>
    </location>
</feature>
<dbReference type="AlphaFoldDB" id="A0AAU7C2J4"/>
<name>A0AAU7C2J4_9LACO</name>
<accession>A0AAU7C2J4</accession>
<sequence length="192" mass="20457">MEITIFGKGNMGQAIGKNFTEAGNNVQYYGSKDTAQQLGDIVVMAVPYPALAALAKQYQAELVGKIIVDITNPLNFETWDELVVPADSSAAQQLQELLPESKVLKAFNTNFAATLQSGKIGELPTTVLVAGDDEEAKAAFKLALASSALRVLNTGKLKRAREMEATGFLQMTLATSEQIGWDGGFGVVGTNK</sequence>
<proteinExistence type="predicted"/>
<protein>
    <submittedName>
        <fullName evidence="3">NADPH-dependent F420 reductase</fullName>
    </submittedName>
</protein>
<dbReference type="Gene3D" id="3.40.50.720">
    <property type="entry name" value="NAD(P)-binding Rossmann-like Domain"/>
    <property type="match status" value="1"/>
</dbReference>
<dbReference type="Pfam" id="PF03807">
    <property type="entry name" value="F420_oxidored"/>
    <property type="match status" value="1"/>
</dbReference>
<dbReference type="PANTHER" id="PTHR14239:SF10">
    <property type="entry name" value="REDUCTASE"/>
    <property type="match status" value="1"/>
</dbReference>
<keyword evidence="1" id="KW-0560">Oxidoreductase</keyword>
<dbReference type="InterPro" id="IPR036291">
    <property type="entry name" value="NAD(P)-bd_dom_sf"/>
</dbReference>
<organism evidence="3">
    <name type="scientific">Limosilactobacillus allomucosae</name>
    <dbReference type="NCBI Taxonomy" id="3142938"/>
    <lineage>
        <taxon>Bacteria</taxon>
        <taxon>Bacillati</taxon>
        <taxon>Bacillota</taxon>
        <taxon>Bacilli</taxon>
        <taxon>Lactobacillales</taxon>
        <taxon>Lactobacillaceae</taxon>
        <taxon>Limosilactobacillus</taxon>
    </lineage>
</organism>
<evidence type="ECO:0000313" key="3">
    <source>
        <dbReference type="EMBL" id="XBG95420.1"/>
    </source>
</evidence>
<dbReference type="EMBL" id="CP154878">
    <property type="protein sequence ID" value="XBG95420.1"/>
    <property type="molecule type" value="Genomic_DNA"/>
</dbReference>
<dbReference type="RefSeq" id="WP_347980390.1">
    <property type="nucleotide sequence ID" value="NZ_CP154878.1"/>
</dbReference>
<dbReference type="PANTHER" id="PTHR14239">
    <property type="entry name" value="DUDULIN-RELATED"/>
    <property type="match status" value="1"/>
</dbReference>
<dbReference type="KEGG" id="lalo:ABC765_10315"/>
<dbReference type="InterPro" id="IPR051267">
    <property type="entry name" value="STEAP_metalloreductase"/>
</dbReference>
<evidence type="ECO:0000259" key="2">
    <source>
        <dbReference type="Pfam" id="PF03807"/>
    </source>
</evidence>
<dbReference type="SUPFAM" id="SSF51735">
    <property type="entry name" value="NAD(P)-binding Rossmann-fold domains"/>
    <property type="match status" value="1"/>
</dbReference>
<evidence type="ECO:0000256" key="1">
    <source>
        <dbReference type="ARBA" id="ARBA00023002"/>
    </source>
</evidence>
<dbReference type="InterPro" id="IPR028939">
    <property type="entry name" value="P5C_Rdtase_cat_N"/>
</dbReference>
<gene>
    <name evidence="3" type="ORF">ABC765_10315</name>
</gene>